<accession>A0A117LZK9</accession>
<gene>
    <name evidence="2" type="ORF">XD93_1089</name>
</gene>
<feature type="domain" description="Calcineurin-like phosphoesterase" evidence="1">
    <location>
        <begin position="1"/>
        <end position="122"/>
    </location>
</feature>
<proteinExistence type="predicted"/>
<evidence type="ECO:0000313" key="2">
    <source>
        <dbReference type="EMBL" id="KUK76135.1"/>
    </source>
</evidence>
<dbReference type="InterPro" id="IPR004843">
    <property type="entry name" value="Calcineurin-like_PHP"/>
</dbReference>
<dbReference type="Pfam" id="PF00149">
    <property type="entry name" value="Metallophos"/>
    <property type="match status" value="1"/>
</dbReference>
<name>A0A117LZK9_9BACT</name>
<sequence>MKVIVIGDTHLSEFDEAKYNFLVKIISSSDKVIINGDFWEKWFVSLEEFLDSEWNKLFPLLLSKNTVYISGNHDPLDLLDDRAKRFCIELSDFYDTEIDGIRYHFEHGNRILKNVENSKIIKFYSEFTKRMPKRFLRGIKRVERVIYSLFPKIQYDNAIGKRNNEILKSNSKQGYMNIFSDTHCP</sequence>
<protein>
    <submittedName>
        <fullName evidence="2">Metallo-dependent phosphatase</fullName>
    </submittedName>
</protein>
<dbReference type="EMBL" id="LGGO01000201">
    <property type="protein sequence ID" value="KUK76135.1"/>
    <property type="molecule type" value="Genomic_DNA"/>
</dbReference>
<evidence type="ECO:0000259" key="1">
    <source>
        <dbReference type="Pfam" id="PF00149"/>
    </source>
</evidence>
<dbReference type="Gene3D" id="3.60.21.10">
    <property type="match status" value="1"/>
</dbReference>
<dbReference type="AlphaFoldDB" id="A0A117LZK9"/>
<evidence type="ECO:0000313" key="3">
    <source>
        <dbReference type="Proteomes" id="UP000053904"/>
    </source>
</evidence>
<dbReference type="InterPro" id="IPR029052">
    <property type="entry name" value="Metallo-depent_PP-like"/>
</dbReference>
<dbReference type="SUPFAM" id="SSF56300">
    <property type="entry name" value="Metallo-dependent phosphatases"/>
    <property type="match status" value="1"/>
</dbReference>
<reference evidence="3" key="1">
    <citation type="journal article" date="2015" name="MBio">
        <title>Genome-Resolved Metagenomic Analysis Reveals Roles for Candidate Phyla and Other Microbial Community Members in Biogeochemical Transformations in Oil Reservoirs.</title>
        <authorList>
            <person name="Hu P."/>
            <person name="Tom L."/>
            <person name="Singh A."/>
            <person name="Thomas B.C."/>
            <person name="Baker B.J."/>
            <person name="Piceno Y.M."/>
            <person name="Andersen G.L."/>
            <person name="Banfield J.F."/>
        </authorList>
    </citation>
    <scope>NUCLEOTIDE SEQUENCE [LARGE SCALE GENOMIC DNA]</scope>
</reference>
<dbReference type="GO" id="GO:0016787">
    <property type="term" value="F:hydrolase activity"/>
    <property type="evidence" value="ECO:0007669"/>
    <property type="project" value="InterPro"/>
</dbReference>
<feature type="non-terminal residue" evidence="2">
    <location>
        <position position="185"/>
    </location>
</feature>
<organism evidence="2 3">
    <name type="scientific">candidate division WS6 bacterium 34_10</name>
    <dbReference type="NCBI Taxonomy" id="1641389"/>
    <lineage>
        <taxon>Bacteria</taxon>
        <taxon>Candidatus Dojkabacteria</taxon>
    </lineage>
</organism>
<dbReference type="Proteomes" id="UP000053904">
    <property type="component" value="Unassembled WGS sequence"/>
</dbReference>
<comment type="caution">
    <text evidence="2">The sequence shown here is derived from an EMBL/GenBank/DDBJ whole genome shotgun (WGS) entry which is preliminary data.</text>
</comment>